<sequence>MVGRPGRMQTAFTSGEHDPLLEERTTLKYFSTGLKYAENIAVAPQGGFRQRDGLRHIGVLANNAEKIIPFDASNGTSFDLVFAGENCQVWSASSAVASFNISGISGLVSDMTYAQRLDTLLLFHENLKSKRLKLGDAGWAVDDLPYEAIPNYDYGANYTNGVAAIWRIEFVGLESGTSIFVLTVSGQETQSITFSDTAATLQDAIRVAIADLPNVSAGFNVVAEFTDKKIVKITFSGAGNEGDGWAVSGRIINKADAAIVSVKERPGVSPGEPLISAGRGWPQCGTFYNQRLLVGGFKSLPNAWMASKSADYFNFDERFTEANGPFLVPMDSAGGERIEAIVPSLNLLIFTSQAEYWIAERAISKTDAPNHVQSSRYGIKRGVPVVDNEGAAIWCHRNGATLGELRYTDVEGNFVATDISLLASHLFTDIADMAVRRSNASMDGNLHAIIRSDGQARLATILREQEVTAFTRMTTDGLFKATCKNGRNDLSFIIQRNGQRYFERFETGLLLDEAQDFQFGSPQNVISGLARFNGRSVWVVGDGNVFGPFSVSGGTIELTMAVTKATVGTWKPPVISTLPPPRDIGPNTILKRKARIHSIHLSLLDTTSVAISVNGNPLQDVDLYRYGLLADVPELSQGVTTTIKIRNLRGYSDAPFVTVSQLRPGRLNVRAITVEAAL</sequence>
<reference evidence="1 2" key="1">
    <citation type="submission" date="2018-06" db="EMBL/GenBank/DDBJ databases">
        <title>Genomic Encyclopedia of Type Strains, Phase IV (KMG-IV): sequencing the most valuable type-strain genomes for metagenomic binning, comparative biology and taxonomic classification.</title>
        <authorList>
            <person name="Goeker M."/>
        </authorList>
    </citation>
    <scope>NUCLEOTIDE SEQUENCE [LARGE SCALE GENOMIC DNA]</scope>
    <source>
        <strain evidence="1 2">DSM 25619</strain>
    </source>
</reference>
<dbReference type="EMBL" id="QNRH01000004">
    <property type="protein sequence ID" value="RBO94945.1"/>
    <property type="molecule type" value="Genomic_DNA"/>
</dbReference>
<name>A0A366DYH5_9HYPH</name>
<dbReference type="AlphaFoldDB" id="A0A366DYH5"/>
<evidence type="ECO:0000313" key="2">
    <source>
        <dbReference type="Proteomes" id="UP000252893"/>
    </source>
</evidence>
<proteinExistence type="predicted"/>
<comment type="caution">
    <text evidence="1">The sequence shown here is derived from an EMBL/GenBank/DDBJ whole genome shotgun (WGS) entry which is preliminary data.</text>
</comment>
<dbReference type="OrthoDB" id="5438497at2"/>
<dbReference type="Proteomes" id="UP000252893">
    <property type="component" value="Unassembled WGS sequence"/>
</dbReference>
<gene>
    <name evidence="1" type="ORF">DFR47_104307</name>
</gene>
<organism evidence="1 2">
    <name type="scientific">Pseudochrobactrum asaccharolyticum</name>
    <dbReference type="NCBI Taxonomy" id="354351"/>
    <lineage>
        <taxon>Bacteria</taxon>
        <taxon>Pseudomonadati</taxon>
        <taxon>Pseudomonadota</taxon>
        <taxon>Alphaproteobacteria</taxon>
        <taxon>Hyphomicrobiales</taxon>
        <taxon>Brucellaceae</taxon>
        <taxon>Pseudochrobactrum</taxon>
    </lineage>
</organism>
<dbReference type="RefSeq" id="WP_113944794.1">
    <property type="nucleotide sequence ID" value="NZ_JBHEEG010000001.1"/>
</dbReference>
<evidence type="ECO:0000313" key="1">
    <source>
        <dbReference type="EMBL" id="RBO94945.1"/>
    </source>
</evidence>
<accession>A0A366DYH5</accession>
<keyword evidence="2" id="KW-1185">Reference proteome</keyword>
<protein>
    <submittedName>
        <fullName evidence="1">Uncharacterized protein</fullName>
    </submittedName>
</protein>